<evidence type="ECO:0000313" key="2">
    <source>
        <dbReference type="EMBL" id="STZ83003.1"/>
    </source>
</evidence>
<dbReference type="InterPro" id="IPR055727">
    <property type="entry name" value="DUF7303"/>
</dbReference>
<dbReference type="RefSeq" id="WP_066075572.1">
    <property type="nucleotide sequence ID" value="NZ_CP181246.1"/>
</dbReference>
<keyword evidence="3" id="KW-1185">Reference proteome</keyword>
<evidence type="ECO:0000313" key="1">
    <source>
        <dbReference type="EMBL" id="STZ77383.1"/>
    </source>
</evidence>
<organism evidence="1 3">
    <name type="scientific">Bergeriella denitrificans</name>
    <name type="common">Neisseria denitrificans</name>
    <dbReference type="NCBI Taxonomy" id="494"/>
    <lineage>
        <taxon>Bacteria</taxon>
        <taxon>Pseudomonadati</taxon>
        <taxon>Pseudomonadota</taxon>
        <taxon>Betaproteobacteria</taxon>
        <taxon>Neisseriales</taxon>
        <taxon>Neisseriaceae</taxon>
        <taxon>Bergeriella</taxon>
    </lineage>
</organism>
<sequence length="94" mass="10925">MSIFTIEKNIPVPPASKFSGESKYPFDDMKYGDSFFIASPTGKEKAKKEQLRVSNAFYKWRVRNNIKDIAYTARIVEEDGIVGVRFWILKKEQK</sequence>
<reference evidence="1 3" key="1">
    <citation type="submission" date="2018-06" db="EMBL/GenBank/DDBJ databases">
        <authorList>
            <consortium name="Pathogen Informatics"/>
            <person name="Doyle S."/>
        </authorList>
    </citation>
    <scope>NUCLEOTIDE SEQUENCE [LARGE SCALE GENOMIC DNA]</scope>
    <source>
        <strain evidence="1 3">NCTC10295</strain>
    </source>
</reference>
<dbReference type="Proteomes" id="UP000254651">
    <property type="component" value="Unassembled WGS sequence"/>
</dbReference>
<proteinExistence type="predicted"/>
<evidence type="ECO:0000313" key="3">
    <source>
        <dbReference type="Proteomes" id="UP000254651"/>
    </source>
</evidence>
<dbReference type="AlphaFoldDB" id="A0A378UL06"/>
<dbReference type="EMBL" id="UGQS01000003">
    <property type="protein sequence ID" value="STZ83003.1"/>
    <property type="molecule type" value="Genomic_DNA"/>
</dbReference>
<protein>
    <submittedName>
        <fullName evidence="1">Uncharacterized protein</fullName>
    </submittedName>
</protein>
<gene>
    <name evidence="1" type="ORF">NCTC10295_02200</name>
    <name evidence="2" type="ORF">NCTC10295_02339</name>
</gene>
<dbReference type="EMBL" id="UGQS01000002">
    <property type="protein sequence ID" value="STZ77383.1"/>
    <property type="molecule type" value="Genomic_DNA"/>
</dbReference>
<dbReference type="Pfam" id="PF23978">
    <property type="entry name" value="DUF7303"/>
    <property type="match status" value="1"/>
</dbReference>
<accession>A0A378UL06</accession>
<name>A0A378UL06_BERDE</name>